<evidence type="ECO:0000313" key="8">
    <source>
        <dbReference type="Proteomes" id="UP000838308"/>
    </source>
</evidence>
<feature type="transmembrane region" description="Helical" evidence="6">
    <location>
        <begin position="93"/>
        <end position="110"/>
    </location>
</feature>
<feature type="transmembrane region" description="Helical" evidence="6">
    <location>
        <begin position="122"/>
        <end position="143"/>
    </location>
</feature>
<sequence length="208" mass="23274">MYRTRTRVGSYIDNNRSVSMSLYKRGFFIFCGASLVAISLQLFLMKNFVIDGGIIGISIILSHITRQEVGLFLLLLNTPFFIIAYSYLGTRFLLLSLFAILILSWETYLLEPFPVLTNNPLLVILLGGIILGLGVGITIRFGGCLDGTEVLAILFSKRSPFSIGQYVLLFNIFIFGCSIFIFGLNEAIYSLATFFVAYKTIDFSIKVH</sequence>
<evidence type="ECO:0000256" key="3">
    <source>
        <dbReference type="ARBA" id="ARBA00022692"/>
    </source>
</evidence>
<evidence type="ECO:0000256" key="5">
    <source>
        <dbReference type="ARBA" id="ARBA00023136"/>
    </source>
</evidence>
<evidence type="ECO:0000256" key="6">
    <source>
        <dbReference type="SAM" id="Phobius"/>
    </source>
</evidence>
<organism evidence="7 8">
    <name type="scientific">Neobacillus rhizosphaerae</name>
    <dbReference type="NCBI Taxonomy" id="2880965"/>
    <lineage>
        <taxon>Bacteria</taxon>
        <taxon>Bacillati</taxon>
        <taxon>Bacillota</taxon>
        <taxon>Bacilli</taxon>
        <taxon>Bacillales</taxon>
        <taxon>Bacillaceae</taxon>
        <taxon>Neobacillus</taxon>
    </lineage>
</organism>
<feature type="transmembrane region" description="Helical" evidence="6">
    <location>
        <begin position="27"/>
        <end position="49"/>
    </location>
</feature>
<dbReference type="InterPro" id="IPR051461">
    <property type="entry name" value="UPF0750_membrane"/>
</dbReference>
<feature type="transmembrane region" description="Helical" evidence="6">
    <location>
        <begin position="163"/>
        <end position="184"/>
    </location>
</feature>
<feature type="transmembrane region" description="Helical" evidence="6">
    <location>
        <begin position="69"/>
        <end position="87"/>
    </location>
</feature>
<evidence type="ECO:0008006" key="9">
    <source>
        <dbReference type="Google" id="ProtNLM"/>
    </source>
</evidence>
<dbReference type="PANTHER" id="PTHR33545:SF3">
    <property type="entry name" value="UPF0750 MEMBRANE PROTEIN YQFU"/>
    <property type="match status" value="1"/>
</dbReference>
<comment type="caution">
    <text evidence="7">The sequence shown here is derived from an EMBL/GenBank/DDBJ whole genome shotgun (WGS) entry which is preliminary data.</text>
</comment>
<evidence type="ECO:0000256" key="4">
    <source>
        <dbReference type="ARBA" id="ARBA00022989"/>
    </source>
</evidence>
<dbReference type="PANTHER" id="PTHR33545">
    <property type="entry name" value="UPF0750 MEMBRANE PROTEIN YITT-RELATED"/>
    <property type="match status" value="1"/>
</dbReference>
<gene>
    <name evidence="7" type="ORF">BACCIP111895_00566</name>
</gene>
<accession>A0ABM9EMX5</accession>
<keyword evidence="4 6" id="KW-1133">Transmembrane helix</keyword>
<keyword evidence="5 6" id="KW-0472">Membrane</keyword>
<name>A0ABM9EMX5_9BACI</name>
<evidence type="ECO:0000256" key="1">
    <source>
        <dbReference type="ARBA" id="ARBA00004651"/>
    </source>
</evidence>
<dbReference type="RefSeq" id="WP_248733782.1">
    <property type="nucleotide sequence ID" value="NZ_CALBWS010000002.1"/>
</dbReference>
<dbReference type="Pfam" id="PF02588">
    <property type="entry name" value="YitT_membrane"/>
    <property type="match status" value="1"/>
</dbReference>
<dbReference type="Proteomes" id="UP000838308">
    <property type="component" value="Unassembled WGS sequence"/>
</dbReference>
<keyword evidence="2" id="KW-1003">Cell membrane</keyword>
<comment type="subcellular location">
    <subcellularLocation>
        <location evidence="1">Cell membrane</location>
        <topology evidence="1">Multi-pass membrane protein</topology>
    </subcellularLocation>
</comment>
<dbReference type="InterPro" id="IPR003740">
    <property type="entry name" value="YitT"/>
</dbReference>
<evidence type="ECO:0000256" key="2">
    <source>
        <dbReference type="ARBA" id="ARBA00022475"/>
    </source>
</evidence>
<evidence type="ECO:0000313" key="7">
    <source>
        <dbReference type="EMBL" id="CAH2713431.1"/>
    </source>
</evidence>
<keyword evidence="8" id="KW-1185">Reference proteome</keyword>
<reference evidence="7" key="1">
    <citation type="submission" date="2022-04" db="EMBL/GenBank/DDBJ databases">
        <authorList>
            <person name="Criscuolo A."/>
        </authorList>
    </citation>
    <scope>NUCLEOTIDE SEQUENCE</scope>
    <source>
        <strain evidence="7">CIP111895</strain>
    </source>
</reference>
<protein>
    <recommendedName>
        <fullName evidence="9">YitT family protein</fullName>
    </recommendedName>
</protein>
<keyword evidence="3 6" id="KW-0812">Transmembrane</keyword>
<proteinExistence type="predicted"/>
<dbReference type="EMBL" id="CALBWS010000002">
    <property type="protein sequence ID" value="CAH2713431.1"/>
    <property type="molecule type" value="Genomic_DNA"/>
</dbReference>